<dbReference type="EMBL" id="CAADFS010000212">
    <property type="protein sequence ID" value="VFK52803.1"/>
    <property type="molecule type" value="Genomic_DNA"/>
</dbReference>
<accession>A0A450YRK3</accession>
<dbReference type="EMBL" id="CAADFT010000032">
    <property type="protein sequence ID" value="VFK44136.1"/>
    <property type="molecule type" value="Genomic_DNA"/>
</dbReference>
<protein>
    <submittedName>
        <fullName evidence="1">Uncharacterized protein</fullName>
    </submittedName>
</protein>
<sequence>MQEALYDGRLFSLDLFMINHFLKRMPEFRLMLMKRNSITPENEGPQDFSLRSK</sequence>
<proteinExistence type="predicted"/>
<gene>
    <name evidence="2" type="ORF">BECKTC1821D_GA0114238_12121</name>
    <name evidence="1" type="ORF">BECKTC1821E_GA0114239_10321</name>
</gene>
<evidence type="ECO:0000313" key="2">
    <source>
        <dbReference type="EMBL" id="VFK52803.1"/>
    </source>
</evidence>
<name>A0A450YRK3_9GAMM</name>
<reference evidence="1" key="1">
    <citation type="submission" date="2019-02" db="EMBL/GenBank/DDBJ databases">
        <authorList>
            <person name="Gruber-Vodicka R. H."/>
            <person name="Seah K. B. B."/>
        </authorList>
    </citation>
    <scope>NUCLEOTIDE SEQUENCE</scope>
    <source>
        <strain evidence="2">BECK_BZ123</strain>
        <strain evidence="1">BECK_BZ125</strain>
    </source>
</reference>
<organism evidence="1">
    <name type="scientific">Candidatus Kentrum sp. TC</name>
    <dbReference type="NCBI Taxonomy" id="2126339"/>
    <lineage>
        <taxon>Bacteria</taxon>
        <taxon>Pseudomonadati</taxon>
        <taxon>Pseudomonadota</taxon>
        <taxon>Gammaproteobacteria</taxon>
        <taxon>Candidatus Kentrum</taxon>
    </lineage>
</organism>
<dbReference type="AlphaFoldDB" id="A0A450YRK3"/>
<evidence type="ECO:0000313" key="1">
    <source>
        <dbReference type="EMBL" id="VFK44136.1"/>
    </source>
</evidence>